<evidence type="ECO:0000256" key="7">
    <source>
        <dbReference type="ARBA" id="ARBA00023065"/>
    </source>
</evidence>
<dbReference type="Pfam" id="PF13609">
    <property type="entry name" value="Porin_4"/>
    <property type="match status" value="1"/>
</dbReference>
<accession>A0A848IJU9</accession>
<dbReference type="GO" id="GO:0006811">
    <property type="term" value="P:monoatomic ion transport"/>
    <property type="evidence" value="ECO:0007669"/>
    <property type="project" value="UniProtKB-KW"/>
</dbReference>
<evidence type="ECO:0000313" key="13">
    <source>
        <dbReference type="EMBL" id="NMM01383.1"/>
    </source>
</evidence>
<protein>
    <submittedName>
        <fullName evidence="13">Porin</fullName>
    </submittedName>
</protein>
<dbReference type="GO" id="GO:0015288">
    <property type="term" value="F:porin activity"/>
    <property type="evidence" value="ECO:0007669"/>
    <property type="project" value="UniProtKB-KW"/>
</dbReference>
<evidence type="ECO:0000256" key="10">
    <source>
        <dbReference type="ARBA" id="ARBA00023237"/>
    </source>
</evidence>
<dbReference type="Gene3D" id="2.40.160.10">
    <property type="entry name" value="Porin"/>
    <property type="match status" value="1"/>
</dbReference>
<name>A0A848IJU9_9BURK</name>
<reference evidence="13 14" key="1">
    <citation type="submission" date="2020-04" db="EMBL/GenBank/DDBJ databases">
        <title>Paraburkholderia sp. RP-4-7 isolated from soil.</title>
        <authorList>
            <person name="Dahal R.H."/>
        </authorList>
    </citation>
    <scope>NUCLEOTIDE SEQUENCE [LARGE SCALE GENOMIC DNA]</scope>
    <source>
        <strain evidence="13 14">RP-4-7</strain>
    </source>
</reference>
<dbReference type="InterPro" id="IPR033900">
    <property type="entry name" value="Gram_neg_porin_domain"/>
</dbReference>
<feature type="chain" id="PRO_5032760167" evidence="11">
    <location>
        <begin position="30"/>
        <end position="389"/>
    </location>
</feature>
<dbReference type="GO" id="GO:0046930">
    <property type="term" value="C:pore complex"/>
    <property type="evidence" value="ECO:0007669"/>
    <property type="project" value="UniProtKB-KW"/>
</dbReference>
<keyword evidence="4" id="KW-1134">Transmembrane beta strand</keyword>
<proteinExistence type="predicted"/>
<dbReference type="InterPro" id="IPR050298">
    <property type="entry name" value="Gram-neg_bact_OMP"/>
</dbReference>
<evidence type="ECO:0000256" key="2">
    <source>
        <dbReference type="ARBA" id="ARBA00011233"/>
    </source>
</evidence>
<keyword evidence="7" id="KW-0406">Ion transport</keyword>
<keyword evidence="10" id="KW-0998">Cell outer membrane</keyword>
<dbReference type="SUPFAM" id="SSF56935">
    <property type="entry name" value="Porins"/>
    <property type="match status" value="1"/>
</dbReference>
<evidence type="ECO:0000313" key="14">
    <source>
        <dbReference type="Proteomes" id="UP000544134"/>
    </source>
</evidence>
<feature type="signal peptide" evidence="11">
    <location>
        <begin position="1"/>
        <end position="29"/>
    </location>
</feature>
<evidence type="ECO:0000256" key="1">
    <source>
        <dbReference type="ARBA" id="ARBA00004571"/>
    </source>
</evidence>
<evidence type="ECO:0000256" key="8">
    <source>
        <dbReference type="ARBA" id="ARBA00023114"/>
    </source>
</evidence>
<comment type="subcellular location">
    <subcellularLocation>
        <location evidence="1">Cell outer membrane</location>
        <topology evidence="1">Multi-pass membrane protein</topology>
    </subcellularLocation>
</comment>
<keyword evidence="14" id="KW-1185">Reference proteome</keyword>
<evidence type="ECO:0000256" key="9">
    <source>
        <dbReference type="ARBA" id="ARBA00023136"/>
    </source>
</evidence>
<keyword evidence="5" id="KW-0812">Transmembrane</keyword>
<keyword evidence="9" id="KW-0472">Membrane</keyword>
<evidence type="ECO:0000256" key="11">
    <source>
        <dbReference type="SAM" id="SignalP"/>
    </source>
</evidence>
<dbReference type="CDD" id="cd00342">
    <property type="entry name" value="gram_neg_porins"/>
    <property type="match status" value="1"/>
</dbReference>
<dbReference type="PRINTS" id="PR00184">
    <property type="entry name" value="NEISSPPORIN"/>
</dbReference>
<dbReference type="EMBL" id="JABBGJ010000030">
    <property type="protein sequence ID" value="NMM01383.1"/>
    <property type="molecule type" value="Genomic_DNA"/>
</dbReference>
<dbReference type="InterPro" id="IPR002299">
    <property type="entry name" value="Porin_Neis"/>
</dbReference>
<evidence type="ECO:0000256" key="3">
    <source>
        <dbReference type="ARBA" id="ARBA00022448"/>
    </source>
</evidence>
<comment type="caution">
    <text evidence="13">The sequence shown here is derived from an EMBL/GenBank/DDBJ whole genome shotgun (WGS) entry which is preliminary data.</text>
</comment>
<keyword evidence="3" id="KW-0813">Transport</keyword>
<evidence type="ECO:0000259" key="12">
    <source>
        <dbReference type="Pfam" id="PF13609"/>
    </source>
</evidence>
<comment type="subunit">
    <text evidence="2">Homotrimer.</text>
</comment>
<dbReference type="InterPro" id="IPR023614">
    <property type="entry name" value="Porin_dom_sf"/>
</dbReference>
<dbReference type="Proteomes" id="UP000544134">
    <property type="component" value="Unassembled WGS sequence"/>
</dbReference>
<dbReference type="AlphaFoldDB" id="A0A848IJU9"/>
<evidence type="ECO:0000256" key="6">
    <source>
        <dbReference type="ARBA" id="ARBA00022729"/>
    </source>
</evidence>
<dbReference type="PANTHER" id="PTHR34501:SF9">
    <property type="entry name" value="MAJOR OUTER MEMBRANE PROTEIN P.IA"/>
    <property type="match status" value="1"/>
</dbReference>
<evidence type="ECO:0000256" key="5">
    <source>
        <dbReference type="ARBA" id="ARBA00022692"/>
    </source>
</evidence>
<evidence type="ECO:0000256" key="4">
    <source>
        <dbReference type="ARBA" id="ARBA00022452"/>
    </source>
</evidence>
<gene>
    <name evidence="13" type="ORF">HHL24_26000</name>
</gene>
<sequence length="389" mass="41114">MKSREKAVRMTLVAASCVWLFGVPFAAHAQSRVTLSGIIDAGILYANNSGGHADWSTTSGQLTASRWIMTGSEDLGGGSHAIFRLMSPFNVQNGHGTGRAFNVAYVGLADDRFGTVTVGRQWDTTIDTVSGFASNETWAGYIGAHVGDADNTNASFKVSNTVKYASPQFAGLSFGATYGFSNQAAAADGSSGFANNRMMSAGAAYARGPFAAGIGFLQADRPDAQPAGALGAPGAGVYDDYENTFSGSIASTAGVQRQRIWLAGASYQFFGALTLGGMYSKTQYRYLDATALTLDNYEANLTWQITPAWETGVAYIRTSGRYSGSGTGDAEPGWDQINLGTEYAISKRTTLYLIGVAQQGRHAVAQIYGVTPSSTRRQLVVTSGIQHQF</sequence>
<keyword evidence="6 11" id="KW-0732">Signal</keyword>
<dbReference type="PANTHER" id="PTHR34501">
    <property type="entry name" value="PROTEIN YDDL-RELATED"/>
    <property type="match status" value="1"/>
</dbReference>
<keyword evidence="8" id="KW-0626">Porin</keyword>
<feature type="domain" description="Porin" evidence="12">
    <location>
        <begin position="22"/>
        <end position="353"/>
    </location>
</feature>
<dbReference type="GO" id="GO:0009279">
    <property type="term" value="C:cell outer membrane"/>
    <property type="evidence" value="ECO:0007669"/>
    <property type="project" value="UniProtKB-SubCell"/>
</dbReference>
<organism evidence="13 14">
    <name type="scientific">Paraburkholderia polaris</name>
    <dbReference type="NCBI Taxonomy" id="2728848"/>
    <lineage>
        <taxon>Bacteria</taxon>
        <taxon>Pseudomonadati</taxon>
        <taxon>Pseudomonadota</taxon>
        <taxon>Betaproteobacteria</taxon>
        <taxon>Burkholderiales</taxon>
        <taxon>Burkholderiaceae</taxon>
        <taxon>Paraburkholderia</taxon>
    </lineage>
</organism>
<dbReference type="RefSeq" id="WP_169488220.1">
    <property type="nucleotide sequence ID" value="NZ_JABBGJ010000030.1"/>
</dbReference>